<proteinExistence type="predicted"/>
<evidence type="ECO:0000313" key="1">
    <source>
        <dbReference type="EMBL" id="MBP1873557.1"/>
    </source>
</evidence>
<sequence>MIPWPKILGGMLVLAAITWTVLELRADGARSVTNAIERQNNAAAHSAGDARSDYDTCPDGLWDFGAGKCRGPATSGRH</sequence>
<evidence type="ECO:0000313" key="2">
    <source>
        <dbReference type="Proteomes" id="UP000823773"/>
    </source>
</evidence>
<name>A0ACC5SXH5_ENSAD</name>
<accession>A0ACC5SXH5</accession>
<dbReference type="EMBL" id="JAGGJR010000004">
    <property type="protein sequence ID" value="MBP1873557.1"/>
    <property type="molecule type" value="Genomic_DNA"/>
</dbReference>
<comment type="caution">
    <text evidence="1">The sequence shown here is derived from an EMBL/GenBank/DDBJ whole genome shotgun (WGS) entry which is preliminary data.</text>
</comment>
<protein>
    <submittedName>
        <fullName evidence="1">Uncharacterized protein</fullName>
    </submittedName>
</protein>
<dbReference type="Proteomes" id="UP000823773">
    <property type="component" value="Unassembled WGS sequence"/>
</dbReference>
<reference evidence="1" key="1">
    <citation type="submission" date="2021-03" db="EMBL/GenBank/DDBJ databases">
        <title>Genomic Encyclopedia of Type Strains, Phase IV (KMG-IV): sequencing the most valuable type-strain genomes for metagenomic binning, comparative biology and taxonomic classification.</title>
        <authorList>
            <person name="Goeker M."/>
        </authorList>
    </citation>
    <scope>NUCLEOTIDE SEQUENCE</scope>
    <source>
        <strain evidence="1">DSM 18131</strain>
    </source>
</reference>
<gene>
    <name evidence="1" type="ORF">J2Z19_003272</name>
</gene>
<organism evidence="1 2">
    <name type="scientific">Ensifer adhaerens</name>
    <name type="common">Sinorhizobium morelense</name>
    <dbReference type="NCBI Taxonomy" id="106592"/>
    <lineage>
        <taxon>Bacteria</taxon>
        <taxon>Pseudomonadati</taxon>
        <taxon>Pseudomonadota</taxon>
        <taxon>Alphaproteobacteria</taxon>
        <taxon>Hyphomicrobiales</taxon>
        <taxon>Rhizobiaceae</taxon>
        <taxon>Sinorhizobium/Ensifer group</taxon>
        <taxon>Ensifer</taxon>
    </lineage>
</organism>
<keyword evidence="2" id="KW-1185">Reference proteome</keyword>